<organism evidence="4 5">
    <name type="scientific">Providencia rettgeri</name>
    <dbReference type="NCBI Taxonomy" id="587"/>
    <lineage>
        <taxon>Bacteria</taxon>
        <taxon>Pseudomonadati</taxon>
        <taxon>Pseudomonadota</taxon>
        <taxon>Gammaproteobacteria</taxon>
        <taxon>Enterobacterales</taxon>
        <taxon>Morganellaceae</taxon>
        <taxon>Providencia</taxon>
    </lineage>
</organism>
<evidence type="ECO:0000256" key="3">
    <source>
        <dbReference type="ARBA" id="ARBA00023237"/>
    </source>
</evidence>
<dbReference type="InterPro" id="IPR036942">
    <property type="entry name" value="Beta-barrel_TonB_sf"/>
</dbReference>
<name>A0A939NEM8_PRORE</name>
<protein>
    <submittedName>
        <fullName evidence="4">Uncharacterized protein</fullName>
    </submittedName>
</protein>
<comment type="caution">
    <text evidence="4">The sequence shown here is derived from an EMBL/GenBank/DDBJ whole genome shotgun (WGS) entry which is preliminary data.</text>
</comment>
<evidence type="ECO:0000256" key="2">
    <source>
        <dbReference type="ARBA" id="ARBA00023136"/>
    </source>
</evidence>
<dbReference type="EMBL" id="JAGETQ010000050">
    <property type="protein sequence ID" value="MBO1916215.1"/>
    <property type="molecule type" value="Genomic_DNA"/>
</dbReference>
<keyword evidence="3" id="KW-0998">Cell outer membrane</keyword>
<evidence type="ECO:0000256" key="1">
    <source>
        <dbReference type="ARBA" id="ARBA00004442"/>
    </source>
</evidence>
<dbReference type="Proteomes" id="UP000664477">
    <property type="component" value="Unassembled WGS sequence"/>
</dbReference>
<evidence type="ECO:0000313" key="5">
    <source>
        <dbReference type="Proteomes" id="UP000664477"/>
    </source>
</evidence>
<dbReference type="SUPFAM" id="SSF56935">
    <property type="entry name" value="Porins"/>
    <property type="match status" value="1"/>
</dbReference>
<sequence>MNKTLWLGVEHQFSSALSAYARAYGYDNRTSYDGTPADTRKLYSRTYESGLKYANGKYSTSLLGSYSHMKDYNYNYHNGRYGSGSVIDESDQYNFQWGNSYRLEKGNISAGVDYQRQSIEPGGYTMTSKKKPSITQVFILQDNMHSSTLSMRKGQYVQITILNLTGTRHGNQV</sequence>
<reference evidence="4" key="1">
    <citation type="submission" date="2021-03" db="EMBL/GenBank/DDBJ databases">
        <title>Molecular epidemiology and mechanisms of colistin and carbapenem resistance in Enterobacteriaceae from clinical isolates, the environment and porcine samples in Pretoria, South Africa.</title>
        <authorList>
            <person name="Bogoshi D."/>
            <person name="Mbelle N.M."/>
            <person name="Naidoo V."/>
            <person name="Osei Sekyere J."/>
        </authorList>
    </citation>
    <scope>NUCLEOTIDE SEQUENCE</scope>
    <source>
        <strain evidence="4">C052</strain>
    </source>
</reference>
<keyword evidence="2" id="KW-0472">Membrane</keyword>
<accession>A0A939NEM8</accession>
<dbReference type="AlphaFoldDB" id="A0A939NEM8"/>
<evidence type="ECO:0000313" key="4">
    <source>
        <dbReference type="EMBL" id="MBO1916215.1"/>
    </source>
</evidence>
<dbReference type="Gene3D" id="2.40.170.20">
    <property type="entry name" value="TonB-dependent receptor, beta-barrel domain"/>
    <property type="match status" value="1"/>
</dbReference>
<dbReference type="GO" id="GO:0009279">
    <property type="term" value="C:cell outer membrane"/>
    <property type="evidence" value="ECO:0007669"/>
    <property type="project" value="UniProtKB-SubCell"/>
</dbReference>
<gene>
    <name evidence="4" type="ORF">J4727_10495</name>
</gene>
<comment type="subcellular location">
    <subcellularLocation>
        <location evidence="1">Cell outer membrane</location>
    </subcellularLocation>
</comment>
<proteinExistence type="predicted"/>